<dbReference type="EMBL" id="GL380021">
    <property type="protein sequence ID" value="EGT42926.1"/>
    <property type="molecule type" value="Genomic_DNA"/>
</dbReference>
<dbReference type="SUPFAM" id="SSF50978">
    <property type="entry name" value="WD40 repeat-like"/>
    <property type="match status" value="1"/>
</dbReference>
<dbReference type="Gene3D" id="2.130.10.10">
    <property type="entry name" value="YVTN repeat-like/Quinoprotein amine dehydrogenase"/>
    <property type="match status" value="1"/>
</dbReference>
<feature type="domain" description="Anaphase-promoting complex subunit 4-like WD40" evidence="6">
    <location>
        <begin position="196"/>
        <end position="243"/>
    </location>
</feature>
<proteinExistence type="predicted"/>
<evidence type="ECO:0000259" key="6">
    <source>
        <dbReference type="Pfam" id="PF12894"/>
    </source>
</evidence>
<dbReference type="PANTHER" id="PTHR19861">
    <property type="entry name" value="WD40 REPEAT PROTEIN SWD2"/>
    <property type="match status" value="1"/>
</dbReference>
<dbReference type="GO" id="GO:0003682">
    <property type="term" value="F:chromatin binding"/>
    <property type="evidence" value="ECO:0007669"/>
    <property type="project" value="TreeGrafter"/>
</dbReference>
<dbReference type="STRING" id="135651.G0NG86"/>
<dbReference type="InterPro" id="IPR001680">
    <property type="entry name" value="WD40_rpt"/>
</dbReference>
<dbReference type="PROSITE" id="PS50082">
    <property type="entry name" value="WD_REPEATS_2"/>
    <property type="match status" value="1"/>
</dbReference>
<reference evidence="9" key="2">
    <citation type="submission" date="2011-07" db="EMBL/GenBank/DDBJ databases">
        <authorList>
            <consortium name="Caenorhabditis brenneri Sequencing and Analysis Consortium"/>
            <person name="Wilson R.K."/>
        </authorList>
    </citation>
    <scope>NUCLEOTIDE SEQUENCE [LARGE SCALE GENOMIC DNA]</scope>
    <source>
        <strain evidence="9">PB2801</strain>
    </source>
</reference>
<evidence type="ECO:0000313" key="9">
    <source>
        <dbReference type="Proteomes" id="UP000008068"/>
    </source>
</evidence>
<keyword evidence="9" id="KW-1185">Reference proteome</keyword>
<evidence type="ECO:0000256" key="1">
    <source>
        <dbReference type="ARBA" id="ARBA00004123"/>
    </source>
</evidence>
<dbReference type="InterPro" id="IPR015943">
    <property type="entry name" value="WD40/YVTN_repeat-like_dom_sf"/>
</dbReference>
<dbReference type="AlphaFoldDB" id="G0NG86"/>
<accession>G0NG86</accession>
<dbReference type="HOGENOM" id="CLU_044117_0_1_1"/>
<dbReference type="InterPro" id="IPR024977">
    <property type="entry name" value="Apc4-like_WD40_dom"/>
</dbReference>
<dbReference type="FunCoup" id="G0NG86">
    <property type="interactions" value="190"/>
</dbReference>
<dbReference type="EMBL" id="GL379878">
    <property type="protein sequence ID" value="EGT59853.1"/>
    <property type="molecule type" value="Genomic_DNA"/>
</dbReference>
<reference evidence="8" key="1">
    <citation type="submission" date="2010-07" db="EMBL/GenBank/DDBJ databases">
        <authorList>
            <consortium name="The Caenorhabditis brenneri Sequencing and Analysis Consortium"/>
            <person name="Wilson R.K."/>
        </authorList>
    </citation>
    <scope>NUCLEOTIDE SEQUENCE</scope>
    <source>
        <strain evidence="8">PB2801</strain>
    </source>
</reference>
<evidence type="ECO:0000256" key="5">
    <source>
        <dbReference type="PROSITE-ProRule" id="PRU00221"/>
    </source>
</evidence>
<comment type="subcellular location">
    <subcellularLocation>
        <location evidence="1">Nucleus</location>
    </subcellularLocation>
</comment>
<keyword evidence="4" id="KW-0539">Nucleus</keyword>
<keyword evidence="3" id="KW-0677">Repeat</keyword>
<dbReference type="InterPro" id="IPR036322">
    <property type="entry name" value="WD40_repeat_dom_sf"/>
</dbReference>
<dbReference type="GO" id="GO:0048188">
    <property type="term" value="C:Set1C/COMPASS complex"/>
    <property type="evidence" value="ECO:0007669"/>
    <property type="project" value="TreeGrafter"/>
</dbReference>
<dbReference type="Pfam" id="PF00400">
    <property type="entry name" value="WD40"/>
    <property type="match status" value="1"/>
</dbReference>
<reference evidence="8" key="3">
    <citation type="submission" date="2011-07" db="EMBL/GenBank/DDBJ databases">
        <authorList>
            <consortium name="WormBase Consortium"/>
        </authorList>
    </citation>
    <scope>NUCLEOTIDE SEQUENCE [LARGE SCALE GENOMIC DNA]</scope>
    <source>
        <strain evidence="8">PB2801</strain>
    </source>
</reference>
<keyword evidence="2 5" id="KW-0853">WD repeat</keyword>
<organism evidence="9">
    <name type="scientific">Caenorhabditis brenneri</name>
    <name type="common">Nematode worm</name>
    <dbReference type="NCBI Taxonomy" id="135651"/>
    <lineage>
        <taxon>Eukaryota</taxon>
        <taxon>Metazoa</taxon>
        <taxon>Ecdysozoa</taxon>
        <taxon>Nematoda</taxon>
        <taxon>Chromadorea</taxon>
        <taxon>Rhabditida</taxon>
        <taxon>Rhabditina</taxon>
        <taxon>Rhabditomorpha</taxon>
        <taxon>Rhabditoidea</taxon>
        <taxon>Rhabditidae</taxon>
        <taxon>Peloderinae</taxon>
        <taxon>Caenorhabditis</taxon>
    </lineage>
</organism>
<dbReference type="SMART" id="SM00320">
    <property type="entry name" value="WD40"/>
    <property type="match status" value="4"/>
</dbReference>
<sequence>MYDDKDLITINAAAFQSLCASKRFNETSNRLIESAYSDDGKGLIVSAEDVILVYNLRDGSKAKPIECKKYGVERVEYLTHDTCLHSDPNSGIIRSLNIPKKSYVKYYHGHKDKIKAIRRLPNQNERFMSSSLDGTIRLFDIKCHGENIGFVHMGSTPLIAFDPDGILFAVATKSQSIKLFDIRSFDLGPFLNLKIEKEDDDEWTDIEFSPCGKFILVSTKNEGVKWIDSHTGKVEHNFRQHKNPNNVPLRASVSDDSGFVMVGSADRQIYVYSTETGDVTCKLPTLYPEPSHVVAFNNHHQFLMTSLGREVVLWAPHEEYVN</sequence>
<evidence type="ECO:0000256" key="3">
    <source>
        <dbReference type="ARBA" id="ARBA00022737"/>
    </source>
</evidence>
<gene>
    <name evidence="8" type="ORF">CAEBREN_28131</name>
    <name evidence="7" type="ORF">CAEBREN_31358</name>
</gene>
<evidence type="ECO:0000256" key="2">
    <source>
        <dbReference type="ARBA" id="ARBA00022574"/>
    </source>
</evidence>
<evidence type="ECO:0000256" key="4">
    <source>
        <dbReference type="ARBA" id="ARBA00023242"/>
    </source>
</evidence>
<dbReference type="eggNOG" id="KOG1446">
    <property type="taxonomic scope" value="Eukaryota"/>
</dbReference>
<dbReference type="InterPro" id="IPR037867">
    <property type="entry name" value="Swd2/WDR82"/>
</dbReference>
<name>G0NG86_CAEBE</name>
<dbReference type="PANTHER" id="PTHR19861:SF4">
    <property type="entry name" value="WD_REPEATS_REGION DOMAIN-CONTAINING PROTEIN"/>
    <property type="match status" value="1"/>
</dbReference>
<evidence type="ECO:0000313" key="7">
    <source>
        <dbReference type="EMBL" id="EGT42926.1"/>
    </source>
</evidence>
<evidence type="ECO:0000313" key="8">
    <source>
        <dbReference type="EMBL" id="EGT59853.1"/>
    </source>
</evidence>
<dbReference type="Proteomes" id="UP000008068">
    <property type="component" value="Unassembled WGS sequence"/>
</dbReference>
<feature type="repeat" description="WD" evidence="5">
    <location>
        <begin position="107"/>
        <end position="142"/>
    </location>
</feature>
<dbReference type="OrthoDB" id="27537at2759"/>
<dbReference type="Pfam" id="PF12894">
    <property type="entry name" value="ANAPC4_WD40"/>
    <property type="match status" value="1"/>
</dbReference>
<protein>
    <recommendedName>
        <fullName evidence="6">Anaphase-promoting complex subunit 4-like WD40 domain-containing protein</fullName>
    </recommendedName>
</protein>